<keyword evidence="1 5" id="KW-0560">Oxidoreductase</keyword>
<dbReference type="PANTHER" id="PTHR22981">
    <property type="entry name" value="3-HYDROXYISOBUTYRATE DEHYDROGENASE-RELATED"/>
    <property type="match status" value="1"/>
</dbReference>
<dbReference type="InterPro" id="IPR008927">
    <property type="entry name" value="6-PGluconate_DH-like_C_sf"/>
</dbReference>
<evidence type="ECO:0000256" key="2">
    <source>
        <dbReference type="ARBA" id="ARBA00023027"/>
    </source>
</evidence>
<dbReference type="EMBL" id="CADIKR010000008">
    <property type="protein sequence ID" value="CAB3911534.1"/>
    <property type="molecule type" value="Genomic_DNA"/>
</dbReference>
<evidence type="ECO:0000259" key="3">
    <source>
        <dbReference type="Pfam" id="PF03446"/>
    </source>
</evidence>
<dbReference type="EC" id="1.1.1.31" evidence="5"/>
<keyword evidence="2" id="KW-0520">NAD</keyword>
<feature type="domain" description="3-hydroxyisobutyrate dehydrogenase-like NAD-binding" evidence="4">
    <location>
        <begin position="169"/>
        <end position="275"/>
    </location>
</feature>
<dbReference type="InterPro" id="IPR006115">
    <property type="entry name" value="6PGDH_NADP-bd"/>
</dbReference>
<dbReference type="Gene3D" id="3.40.50.720">
    <property type="entry name" value="NAD(P)-binding Rossmann-like Domain"/>
    <property type="match status" value="1"/>
</dbReference>
<protein>
    <submittedName>
        <fullName evidence="5">3-hydroxyisobutyrate dehydrogenase</fullName>
        <ecNumber evidence="5">1.1.1.31</ecNumber>
    </submittedName>
</protein>
<organism evidence="5 6">
    <name type="scientific">Achromobacter mucicolens</name>
    <dbReference type="NCBI Taxonomy" id="1389922"/>
    <lineage>
        <taxon>Bacteria</taxon>
        <taxon>Pseudomonadati</taxon>
        <taxon>Pseudomonadota</taxon>
        <taxon>Betaproteobacteria</taxon>
        <taxon>Burkholderiales</taxon>
        <taxon>Alcaligenaceae</taxon>
        <taxon>Achromobacter</taxon>
    </lineage>
</organism>
<name>A0ABM8LKF6_9BURK</name>
<evidence type="ECO:0000259" key="4">
    <source>
        <dbReference type="Pfam" id="PF14833"/>
    </source>
</evidence>
<evidence type="ECO:0000256" key="1">
    <source>
        <dbReference type="ARBA" id="ARBA00023002"/>
    </source>
</evidence>
<dbReference type="Pfam" id="PF03446">
    <property type="entry name" value="NAD_binding_2"/>
    <property type="match status" value="1"/>
</dbReference>
<dbReference type="Gene3D" id="1.10.1040.10">
    <property type="entry name" value="N-(1-d-carboxylethyl)-l-norvaline Dehydrogenase, domain 2"/>
    <property type="match status" value="1"/>
</dbReference>
<sequence length="296" mass="30895">MESIKTVAFIGAGNMGAPMARCARRGGFDITICDRNPAVRESFEREGVRTTADMTDCAAADAIIVLLANDAQIKDALLGERGLVSAIPAGHRPTVCMMSTTLPDTLHTLQAPLAAAGARLVDAPVSGGIVGAQEGTLTIMLGGAEADVELARPLMRAMGNRLFHCGVLGSAQVAKIINNMLCVTNMYLTAEAIELAQAHGVAFESLAPILAVSTGMNFLTADAAVGRAQYRAWSPTEAAYPDIHRIVAKDLHLALALGDQAGLETGMLRQVSNYVDEDGSKAAALWTRAGHTSSPA</sequence>
<dbReference type="InterPro" id="IPR015815">
    <property type="entry name" value="HIBADH-related"/>
</dbReference>
<dbReference type="PIRSF" id="PIRSF000103">
    <property type="entry name" value="HIBADH"/>
    <property type="match status" value="1"/>
</dbReference>
<accession>A0ABM8LKF6</accession>
<dbReference type="SUPFAM" id="SSF48179">
    <property type="entry name" value="6-phosphogluconate dehydrogenase C-terminal domain-like"/>
    <property type="match status" value="1"/>
</dbReference>
<evidence type="ECO:0000313" key="5">
    <source>
        <dbReference type="EMBL" id="CAB3911534.1"/>
    </source>
</evidence>
<gene>
    <name evidence="5" type="primary">mmsB_2</name>
    <name evidence="5" type="ORF">LMG3415_04997</name>
</gene>
<proteinExistence type="predicted"/>
<evidence type="ECO:0000313" key="6">
    <source>
        <dbReference type="Proteomes" id="UP000507140"/>
    </source>
</evidence>
<dbReference type="RefSeq" id="WP_013397141.1">
    <property type="nucleotide sequence ID" value="NZ_CADIKR010000008.1"/>
</dbReference>
<dbReference type="InterPro" id="IPR013328">
    <property type="entry name" value="6PGD_dom2"/>
</dbReference>
<dbReference type="PANTHER" id="PTHR22981:SF7">
    <property type="entry name" value="3-HYDROXYISOBUTYRATE DEHYDROGENASE, MITOCHONDRIAL"/>
    <property type="match status" value="1"/>
</dbReference>
<keyword evidence="6" id="KW-1185">Reference proteome</keyword>
<dbReference type="Proteomes" id="UP000507140">
    <property type="component" value="Unassembled WGS sequence"/>
</dbReference>
<dbReference type="InterPro" id="IPR029154">
    <property type="entry name" value="HIBADH-like_NADP-bd"/>
</dbReference>
<dbReference type="SUPFAM" id="SSF51735">
    <property type="entry name" value="NAD(P)-binding Rossmann-fold domains"/>
    <property type="match status" value="1"/>
</dbReference>
<reference evidence="5 6" key="1">
    <citation type="submission" date="2020-04" db="EMBL/GenBank/DDBJ databases">
        <authorList>
            <person name="De Canck E."/>
        </authorList>
    </citation>
    <scope>NUCLEOTIDE SEQUENCE [LARGE SCALE GENOMIC DNA]</scope>
    <source>
        <strain evidence="5 6">LMG 3415</strain>
    </source>
</reference>
<dbReference type="InterPro" id="IPR036291">
    <property type="entry name" value="NAD(P)-bd_dom_sf"/>
</dbReference>
<feature type="domain" description="6-phosphogluconate dehydrogenase NADP-binding" evidence="3">
    <location>
        <begin position="6"/>
        <end position="166"/>
    </location>
</feature>
<dbReference type="GO" id="GO:0008442">
    <property type="term" value="F:3-hydroxyisobutyrate dehydrogenase activity"/>
    <property type="evidence" value="ECO:0007669"/>
    <property type="project" value="UniProtKB-EC"/>
</dbReference>
<dbReference type="Pfam" id="PF14833">
    <property type="entry name" value="NAD_binding_11"/>
    <property type="match status" value="1"/>
</dbReference>
<comment type="caution">
    <text evidence="5">The sequence shown here is derived from an EMBL/GenBank/DDBJ whole genome shotgun (WGS) entry which is preliminary data.</text>
</comment>